<evidence type="ECO:0000256" key="5">
    <source>
        <dbReference type="ARBA" id="ARBA00022741"/>
    </source>
</evidence>
<dbReference type="InterPro" id="IPR011545">
    <property type="entry name" value="DEAD/DEAH_box_helicase_dom"/>
</dbReference>
<reference evidence="15" key="1">
    <citation type="submission" date="2013-07" db="EMBL/GenBank/DDBJ databases">
        <authorList>
            <consortium name="The Broad Institute Genome Sequencing Platform"/>
            <person name="Cuomo C."/>
            <person name="Litvintseva A."/>
            <person name="Chen Y."/>
            <person name="Heitman J."/>
            <person name="Sun S."/>
            <person name="Springer D."/>
            <person name="Dromer F."/>
            <person name="Young S.K."/>
            <person name="Zeng Q."/>
            <person name="Gargeya S."/>
            <person name="Fitzgerald M."/>
            <person name="Abouelleil A."/>
            <person name="Alvarado L."/>
            <person name="Berlin A.M."/>
            <person name="Chapman S.B."/>
            <person name="Dewar J."/>
            <person name="Goldberg J."/>
            <person name="Griggs A."/>
            <person name="Gujja S."/>
            <person name="Hansen M."/>
            <person name="Howarth C."/>
            <person name="Imamovic A."/>
            <person name="Larimer J."/>
            <person name="McCowan C."/>
            <person name="Murphy C."/>
            <person name="Pearson M."/>
            <person name="Priest M."/>
            <person name="Roberts A."/>
            <person name="Saif S."/>
            <person name="Shea T."/>
            <person name="Sykes S."/>
            <person name="Wortman J."/>
            <person name="Nusbaum C."/>
            <person name="Birren B."/>
        </authorList>
    </citation>
    <scope>NUCLEOTIDE SEQUENCE</scope>
    <source>
        <strain evidence="15">CBS 10737</strain>
    </source>
</reference>
<dbReference type="Pfam" id="PF00271">
    <property type="entry name" value="Helicase_C"/>
    <property type="match status" value="1"/>
</dbReference>
<dbReference type="Pfam" id="PF07717">
    <property type="entry name" value="OB_NTP_bind"/>
    <property type="match status" value="1"/>
</dbReference>
<keyword evidence="8" id="KW-0067">ATP-binding</keyword>
<evidence type="ECO:0000259" key="14">
    <source>
        <dbReference type="PROSITE" id="PS51194"/>
    </source>
</evidence>
<reference evidence="15" key="2">
    <citation type="submission" date="2024-02" db="EMBL/GenBank/DDBJ databases">
        <title>Comparative genomics of Cryptococcus and Kwoniella reveals pathogenesis evolution and contrasting modes of karyotype evolution via chromosome fusion or intercentromeric recombination.</title>
        <authorList>
            <person name="Coelho M.A."/>
            <person name="David-Palma M."/>
            <person name="Shea T."/>
            <person name="Bowers K."/>
            <person name="McGinley-Smith S."/>
            <person name="Mohammad A.W."/>
            <person name="Gnirke A."/>
            <person name="Yurkov A.M."/>
            <person name="Nowrousian M."/>
            <person name="Sun S."/>
            <person name="Cuomo C.A."/>
            <person name="Heitman J."/>
        </authorList>
    </citation>
    <scope>NUCLEOTIDE SEQUENCE</scope>
    <source>
        <strain evidence="15">CBS 10737</strain>
    </source>
</reference>
<accession>A0AAJ8L4X5</accession>
<evidence type="ECO:0000313" key="16">
    <source>
        <dbReference type="Proteomes" id="UP000094020"/>
    </source>
</evidence>
<dbReference type="PROSITE" id="PS51194">
    <property type="entry name" value="HELICASE_CTER"/>
    <property type="match status" value="1"/>
</dbReference>
<dbReference type="Pfam" id="PF21010">
    <property type="entry name" value="HA2_C"/>
    <property type="match status" value="1"/>
</dbReference>
<feature type="region of interest" description="Disordered" evidence="12">
    <location>
        <begin position="880"/>
        <end position="907"/>
    </location>
</feature>
<evidence type="ECO:0000256" key="12">
    <source>
        <dbReference type="SAM" id="MobiDB-lite"/>
    </source>
</evidence>
<dbReference type="CDD" id="cd17917">
    <property type="entry name" value="DEXHc_RHA-like"/>
    <property type="match status" value="1"/>
</dbReference>
<feature type="region of interest" description="Disordered" evidence="12">
    <location>
        <begin position="381"/>
        <end position="401"/>
    </location>
</feature>
<name>A0AAJ8L4X5_9TREE</name>
<feature type="region of interest" description="Disordered" evidence="12">
    <location>
        <begin position="587"/>
        <end position="606"/>
    </location>
</feature>
<dbReference type="SMART" id="SM00490">
    <property type="entry name" value="HELICc"/>
    <property type="match status" value="1"/>
</dbReference>
<dbReference type="GO" id="GO:0003723">
    <property type="term" value="F:RNA binding"/>
    <property type="evidence" value="ECO:0007669"/>
    <property type="project" value="UniProtKB-KW"/>
</dbReference>
<feature type="domain" description="Helicase C-terminal" evidence="14">
    <location>
        <begin position="932"/>
        <end position="1111"/>
    </location>
</feature>
<evidence type="ECO:0000256" key="7">
    <source>
        <dbReference type="ARBA" id="ARBA00022806"/>
    </source>
</evidence>
<dbReference type="InterPro" id="IPR007502">
    <property type="entry name" value="Helicase-assoc_dom"/>
</dbReference>
<dbReference type="SMART" id="SM00847">
    <property type="entry name" value="HA2"/>
    <property type="match status" value="1"/>
</dbReference>
<feature type="region of interest" description="Disordered" evidence="12">
    <location>
        <begin position="1"/>
        <end position="73"/>
    </location>
</feature>
<dbReference type="GO" id="GO:0005524">
    <property type="term" value="F:ATP binding"/>
    <property type="evidence" value="ECO:0007669"/>
    <property type="project" value="UniProtKB-KW"/>
</dbReference>
<dbReference type="PANTHER" id="PTHR18934">
    <property type="entry name" value="ATP-DEPENDENT RNA HELICASE"/>
    <property type="match status" value="1"/>
</dbReference>
<proteinExistence type="predicted"/>
<evidence type="ECO:0000256" key="1">
    <source>
        <dbReference type="ARBA" id="ARBA00004229"/>
    </source>
</evidence>
<dbReference type="SUPFAM" id="SSF52540">
    <property type="entry name" value="P-loop containing nucleoside triphosphate hydrolases"/>
    <property type="match status" value="1"/>
</dbReference>
<evidence type="ECO:0000259" key="13">
    <source>
        <dbReference type="PROSITE" id="PS51192"/>
    </source>
</evidence>
<dbReference type="PROSITE" id="PS51192">
    <property type="entry name" value="HELICASE_ATP_BIND_1"/>
    <property type="match status" value="1"/>
</dbReference>
<evidence type="ECO:0000256" key="2">
    <source>
        <dbReference type="ARBA" id="ARBA00012552"/>
    </source>
</evidence>
<feature type="compositionally biased region" description="Polar residues" evidence="12">
    <location>
        <begin position="597"/>
        <end position="606"/>
    </location>
</feature>
<dbReference type="KEGG" id="kpin:30172724"/>
<dbReference type="Gene3D" id="1.20.120.1080">
    <property type="match status" value="1"/>
</dbReference>
<dbReference type="Proteomes" id="UP000094020">
    <property type="component" value="Chromosome 5"/>
</dbReference>
<dbReference type="SMART" id="SM00487">
    <property type="entry name" value="DEXDc"/>
    <property type="match status" value="1"/>
</dbReference>
<dbReference type="GeneID" id="30172724"/>
<dbReference type="GO" id="GO:0003724">
    <property type="term" value="F:RNA helicase activity"/>
    <property type="evidence" value="ECO:0007669"/>
    <property type="project" value="UniProtKB-EC"/>
</dbReference>
<keyword evidence="5" id="KW-0547">Nucleotide-binding</keyword>
<dbReference type="Pfam" id="PF00270">
    <property type="entry name" value="DEAD"/>
    <property type="match status" value="1"/>
</dbReference>
<comment type="catalytic activity">
    <reaction evidence="11">
        <text>ATP + H2O = ADP + phosphate + H(+)</text>
        <dbReference type="Rhea" id="RHEA:13065"/>
        <dbReference type="ChEBI" id="CHEBI:15377"/>
        <dbReference type="ChEBI" id="CHEBI:15378"/>
        <dbReference type="ChEBI" id="CHEBI:30616"/>
        <dbReference type="ChEBI" id="CHEBI:43474"/>
        <dbReference type="ChEBI" id="CHEBI:456216"/>
        <dbReference type="EC" id="3.6.4.13"/>
    </reaction>
</comment>
<evidence type="ECO:0000256" key="4">
    <source>
        <dbReference type="ARBA" id="ARBA00022640"/>
    </source>
</evidence>
<dbReference type="InterPro" id="IPR011709">
    <property type="entry name" value="DEAD-box_helicase_OB_fold"/>
</dbReference>
<dbReference type="EMBL" id="CP144523">
    <property type="protein sequence ID" value="WWC70122.1"/>
    <property type="molecule type" value="Genomic_DNA"/>
</dbReference>
<evidence type="ECO:0000256" key="8">
    <source>
        <dbReference type="ARBA" id="ARBA00022840"/>
    </source>
</evidence>
<dbReference type="InterPro" id="IPR014001">
    <property type="entry name" value="Helicase_ATP-bd"/>
</dbReference>
<dbReference type="Gene3D" id="3.40.50.300">
    <property type="entry name" value="P-loop containing nucleotide triphosphate hydrolases"/>
    <property type="match status" value="2"/>
</dbReference>
<keyword evidence="3" id="KW-0150">Chloroplast</keyword>
<dbReference type="FunFam" id="3.40.50.300:FF:000500">
    <property type="entry name" value="ATP-dependent RNA helicase DHX29"/>
    <property type="match status" value="1"/>
</dbReference>
<sequence length="1477" mass="162745">MGKKKLSLKPVQRGFATTSIVTKKPEPAPAPSLDNDPKSADNPADKGPALSKNGIDACINGGSASGKPTAQADWEDEEAIGKAALQSLVDKLHDKGEKEVSRIIKTIEYDRRLATSFPKLELDEKVREEVLQLAASENGSIVEGQAVPKSIPSSASGNDTEKSLLRFYITYHVLKKLGFRDERIEQCLIEGLGETDTWEEAMEWMWTHLTEDECLQRGEYAKQEEPSLMQSDEPLLELPLEEAPPVIVDEMTEPSAEMIPSHGTTSSSEATSLFQSHEADSSSESSDDGNFNPGEINERWANLSLELDNLKSAPGGPKAKGKKGKSAVIIETPEIRTLKDKIVKVEKEYLFSRKDADVILKSLKSQRDAAVLAAKLKGTSVTPSDSSQGAVEAVDPEDPITPPAAPDIFSAADDEDGDLFGGLLDEPTEAVTVNDHSTANTSITVRSMTIPKSSFASNIPKNILKSAVTKQSKQAVFTYAKLSGSSRASRAGLEIRWSTGRRKVWRMDDIACNDMAEAENYVSTIALSELSTDGTLIGLNWRTMPPDYRELWEEEENKRKDEEDVGKREIWAKIKALYEKKAVGPPTDSKIDATVKAPSTGTTTPNIKSEVEQADRFSQKLQDDQDDFAKRRSSSAYQTMLHQRNTLPIASFREQIVSSLEESQIIVLSGETGCGKSTQLPSFILEDQLAKGKPCKIYVTEPRRISAISLAQRVSQELGDSAGTMGTNASLVGYSIRLEAKVSPSTRLAFVTNGIALRMLESGSAGGSKGTAFDEVTHIIVDEVHERSIESDFLLIVLKNLMQQRKDLKVVLMSATVDAEKISNFFGGCPFLSVPGRTFPVQVNYLEDAVQIADWQISEDSPYALRGRNFKPTTQMVEWNEEGAKSDSDPSDGEEDDPSRSSNPAKLSSIKYSSNTVSTLNLLDSRQIPYDLIIRLLEKICYEDSSLIAFSQATLVFMPGLAEIRKLTDLLQSHPAFGSRDFMVYPLHSTISSEGQSAVFDIPPKGIRKIVISTNIAETGVTIPDITCVIDSGKHREMRYDEKRQLSRLVETYIARSNAKQRRGRAGRVQEGLAFHLFTKARHDTQLAEHPIPEMLRLSLQDLALRIKILKVPLGKTIESVLLQALDPPSSVNIQRAIASLVEVKALNTNEDITPMGRLLSKLPMDVHLGKFLLMAAMMRCLDPALTIAATLNSKSPFVTPFGFESQAENAKKSFAVGNSDFLTIANVFDSFRRASENPNFVRVFCKKNFVSLQNLQQIEELRQQLLAYLVDSSFVDTNAQQRKEISQARFSRGVRTRFVSVPPDFNVNGADVNILGGALAAGLYPKLLSLDPSSGGGLKTIINQQPVAIHPSSVNFKVSRSDFGTNYLAYFTIMQSKRLYAWETGPIDDKALALLCGDVADFRITASSLHIDRKIRYHVSPKSAIAIKLLREQFALAMSTRLRGKKLTEIQEKWFELGMKSLRVVVNEEEARVGLV</sequence>
<dbReference type="FunFam" id="3.40.50.300:FF:000819">
    <property type="entry name" value="ATP dependent RNA helicase, putative"/>
    <property type="match status" value="1"/>
</dbReference>
<dbReference type="CDD" id="cd18791">
    <property type="entry name" value="SF2_C_RHA"/>
    <property type="match status" value="1"/>
</dbReference>
<evidence type="ECO:0000256" key="3">
    <source>
        <dbReference type="ARBA" id="ARBA00022528"/>
    </source>
</evidence>
<keyword evidence="7" id="KW-0347">Helicase</keyword>
<keyword evidence="16" id="KW-1185">Reference proteome</keyword>
<evidence type="ECO:0000256" key="9">
    <source>
        <dbReference type="ARBA" id="ARBA00022884"/>
    </source>
</evidence>
<evidence type="ECO:0000256" key="10">
    <source>
        <dbReference type="ARBA" id="ARBA00022946"/>
    </source>
</evidence>
<keyword evidence="6" id="KW-0378">Hydrolase</keyword>
<dbReference type="EC" id="3.6.4.13" evidence="2"/>
<protein>
    <recommendedName>
        <fullName evidence="2">RNA helicase</fullName>
        <ecNumber evidence="2">3.6.4.13</ecNumber>
    </recommendedName>
</protein>
<gene>
    <name evidence="15" type="ORF">I206_104069</name>
</gene>
<evidence type="ECO:0000256" key="11">
    <source>
        <dbReference type="ARBA" id="ARBA00047984"/>
    </source>
</evidence>
<dbReference type="InterPro" id="IPR001650">
    <property type="entry name" value="Helicase_C-like"/>
</dbReference>
<feature type="compositionally biased region" description="Polar residues" evidence="12">
    <location>
        <begin position="262"/>
        <end position="275"/>
    </location>
</feature>
<dbReference type="PANTHER" id="PTHR18934:SF145">
    <property type="entry name" value="ATP-DEPENDENT RNA HELICASE DHX57-RELATED"/>
    <property type="match status" value="1"/>
</dbReference>
<keyword evidence="9" id="KW-0694">RNA-binding</keyword>
<dbReference type="RefSeq" id="XP_070058978.1">
    <property type="nucleotide sequence ID" value="XM_070202877.1"/>
</dbReference>
<keyword evidence="10" id="KW-0809">Transit peptide</keyword>
<dbReference type="GO" id="GO:0016787">
    <property type="term" value="F:hydrolase activity"/>
    <property type="evidence" value="ECO:0007669"/>
    <property type="project" value="UniProtKB-KW"/>
</dbReference>
<feature type="domain" description="Helicase ATP-binding" evidence="13">
    <location>
        <begin position="657"/>
        <end position="835"/>
    </location>
</feature>
<organism evidence="15 16">
    <name type="scientific">Kwoniella pini CBS 10737</name>
    <dbReference type="NCBI Taxonomy" id="1296096"/>
    <lineage>
        <taxon>Eukaryota</taxon>
        <taxon>Fungi</taxon>
        <taxon>Dikarya</taxon>
        <taxon>Basidiomycota</taxon>
        <taxon>Agaricomycotina</taxon>
        <taxon>Tremellomycetes</taxon>
        <taxon>Tremellales</taxon>
        <taxon>Cryptococcaceae</taxon>
        <taxon>Kwoniella</taxon>
    </lineage>
</organism>
<evidence type="ECO:0000313" key="15">
    <source>
        <dbReference type="EMBL" id="WWC70122.1"/>
    </source>
</evidence>
<comment type="subcellular location">
    <subcellularLocation>
        <location evidence="1">Plastid</location>
        <location evidence="1">Chloroplast</location>
    </subcellularLocation>
</comment>
<dbReference type="FunFam" id="1.20.120.1080:FF:000002">
    <property type="entry name" value="Putative ATP-dependent RNA helicase DHX36"/>
    <property type="match status" value="1"/>
</dbReference>
<feature type="region of interest" description="Disordered" evidence="12">
    <location>
        <begin position="257"/>
        <end position="296"/>
    </location>
</feature>
<keyword evidence="4" id="KW-0934">Plastid</keyword>
<dbReference type="InterPro" id="IPR027417">
    <property type="entry name" value="P-loop_NTPase"/>
</dbReference>
<evidence type="ECO:0000256" key="6">
    <source>
        <dbReference type="ARBA" id="ARBA00022801"/>
    </source>
</evidence>